<sequence length="321" mass="33726">MTSDNPAANDPAAMDTTDTDTTDTDTTDTDTDTTDTDTTGTDTTVWFITGCSTGLGRALATAVLDHGHRAVVTARDPEQVADVVAGRGDRALALALDVTDKNQVAEAVKEAESAFGRIDVLVNNAGYGYLAALEEGEDEEVRALFDTNVFGLVDVTRAVLPGMRARRSGHIVNISSLGGLAAFGATGYYHATKFAVEGLSESLAAEVAPLGIKVTIVEPAAFRTNWSGPSMRQSAVTIDDYAETAGARRTGTLATYGRQPGDPVRASEAIIGAVEAAEPPLRLLLGRAAYDIARARLDSLRATFDAWRDVTLGADYPVTTP</sequence>
<dbReference type="InterPro" id="IPR036291">
    <property type="entry name" value="NAD(P)-bd_dom_sf"/>
</dbReference>
<dbReference type="PRINTS" id="PR00080">
    <property type="entry name" value="SDRFAMILY"/>
</dbReference>
<protein>
    <submittedName>
        <fullName evidence="5">NAD(P)-dependent dehydrogenase (Short-subunit alcohol dehydrogenase family)</fullName>
    </submittedName>
</protein>
<name>A0ABT9KUI5_9ACTN</name>
<organism evidence="5 6">
    <name type="scientific">Streptomyces demainii</name>
    <dbReference type="NCBI Taxonomy" id="588122"/>
    <lineage>
        <taxon>Bacteria</taxon>
        <taxon>Bacillati</taxon>
        <taxon>Actinomycetota</taxon>
        <taxon>Actinomycetes</taxon>
        <taxon>Kitasatosporales</taxon>
        <taxon>Streptomycetaceae</taxon>
        <taxon>Streptomyces</taxon>
    </lineage>
</organism>
<evidence type="ECO:0000313" key="5">
    <source>
        <dbReference type="EMBL" id="MDP9612085.1"/>
    </source>
</evidence>
<dbReference type="RefSeq" id="WP_307110992.1">
    <property type="nucleotide sequence ID" value="NZ_JAURUE010000001.1"/>
</dbReference>
<dbReference type="NCBIfam" id="NF004824">
    <property type="entry name" value="PRK06180.1"/>
    <property type="match status" value="1"/>
</dbReference>
<dbReference type="InterPro" id="IPR051911">
    <property type="entry name" value="SDR_oxidoreductase"/>
</dbReference>
<proteinExistence type="inferred from homology"/>
<dbReference type="Pfam" id="PF00106">
    <property type="entry name" value="adh_short"/>
    <property type="match status" value="1"/>
</dbReference>
<dbReference type="NCBIfam" id="NF006114">
    <property type="entry name" value="PRK08263.1"/>
    <property type="match status" value="1"/>
</dbReference>
<dbReference type="Proteomes" id="UP001234880">
    <property type="component" value="Unassembled WGS sequence"/>
</dbReference>
<evidence type="ECO:0000256" key="1">
    <source>
        <dbReference type="ARBA" id="ARBA00006484"/>
    </source>
</evidence>
<comment type="caution">
    <text evidence="5">The sequence shown here is derived from an EMBL/GenBank/DDBJ whole genome shotgun (WGS) entry which is preliminary data.</text>
</comment>
<keyword evidence="6" id="KW-1185">Reference proteome</keyword>
<dbReference type="InterPro" id="IPR002347">
    <property type="entry name" value="SDR_fam"/>
</dbReference>
<feature type="region of interest" description="Disordered" evidence="4">
    <location>
        <begin position="1"/>
        <end position="42"/>
    </location>
</feature>
<comment type="similarity">
    <text evidence="1 3">Belongs to the short-chain dehydrogenases/reductases (SDR) family.</text>
</comment>
<evidence type="ECO:0000256" key="3">
    <source>
        <dbReference type="RuleBase" id="RU000363"/>
    </source>
</evidence>
<gene>
    <name evidence="5" type="ORF">JOF35_004362</name>
</gene>
<feature type="compositionally biased region" description="Acidic residues" evidence="4">
    <location>
        <begin position="17"/>
        <end position="35"/>
    </location>
</feature>
<dbReference type="PANTHER" id="PTHR43976:SF16">
    <property type="entry name" value="SHORT-CHAIN DEHYDROGENASE_REDUCTASE FAMILY PROTEIN"/>
    <property type="match status" value="1"/>
</dbReference>
<dbReference type="SUPFAM" id="SSF51735">
    <property type="entry name" value="NAD(P)-binding Rossmann-fold domains"/>
    <property type="match status" value="1"/>
</dbReference>
<evidence type="ECO:0000256" key="2">
    <source>
        <dbReference type="ARBA" id="ARBA00023002"/>
    </source>
</evidence>
<reference evidence="5 6" key="1">
    <citation type="submission" date="2023-07" db="EMBL/GenBank/DDBJ databases">
        <title>Sequencing the genomes of 1000 actinobacteria strains.</title>
        <authorList>
            <person name="Klenk H.-P."/>
        </authorList>
    </citation>
    <scope>NUCLEOTIDE SEQUENCE [LARGE SCALE GENOMIC DNA]</scope>
    <source>
        <strain evidence="5 6">DSM 41600</strain>
    </source>
</reference>
<keyword evidence="2" id="KW-0560">Oxidoreductase</keyword>
<evidence type="ECO:0000256" key="4">
    <source>
        <dbReference type="SAM" id="MobiDB-lite"/>
    </source>
</evidence>
<dbReference type="CDD" id="cd05374">
    <property type="entry name" value="17beta-HSD-like_SDR_c"/>
    <property type="match status" value="1"/>
</dbReference>
<dbReference type="PRINTS" id="PR00081">
    <property type="entry name" value="GDHRDH"/>
</dbReference>
<dbReference type="PANTHER" id="PTHR43976">
    <property type="entry name" value="SHORT CHAIN DEHYDROGENASE"/>
    <property type="match status" value="1"/>
</dbReference>
<evidence type="ECO:0000313" key="6">
    <source>
        <dbReference type="Proteomes" id="UP001234880"/>
    </source>
</evidence>
<accession>A0ABT9KUI5</accession>
<dbReference type="EMBL" id="JAURUE010000001">
    <property type="protein sequence ID" value="MDP9612085.1"/>
    <property type="molecule type" value="Genomic_DNA"/>
</dbReference>
<dbReference type="Gene3D" id="3.40.50.720">
    <property type="entry name" value="NAD(P)-binding Rossmann-like Domain"/>
    <property type="match status" value="1"/>
</dbReference>